<protein>
    <submittedName>
        <fullName evidence="2">rRNA-processing protein UTP23 homolog</fullName>
    </submittedName>
</protein>
<name>A0AC35TKJ6_9BILA</name>
<sequence>MKAKRLKRAEKILNFFKFNHNLLSPYKVLVDGTFAMAALKDKVNIAEQLPKYLGGGVELVTTRCVLKELEKLGSVVFGGLHILKKMEVEYCPHTPEKCVGDCFAYLAKKSVKQGGSKRPVMVATNDRGLQDKIRLIPGIAILFLAYHQILLEDVGDASQSIESKIGIELERVQEMKKAVFGNDKAPVSRKRKIAKGPNPLSCKKKKVKDTTSKGAQEPEKSKTRRKKKSSTVGCNQLIPIA</sequence>
<organism evidence="1 2">
    <name type="scientific">Rhabditophanes sp. KR3021</name>
    <dbReference type="NCBI Taxonomy" id="114890"/>
    <lineage>
        <taxon>Eukaryota</taxon>
        <taxon>Metazoa</taxon>
        <taxon>Ecdysozoa</taxon>
        <taxon>Nematoda</taxon>
        <taxon>Chromadorea</taxon>
        <taxon>Rhabditida</taxon>
        <taxon>Tylenchina</taxon>
        <taxon>Panagrolaimomorpha</taxon>
        <taxon>Strongyloidoidea</taxon>
        <taxon>Alloionematidae</taxon>
        <taxon>Rhabditophanes</taxon>
    </lineage>
</organism>
<accession>A0AC35TKJ6</accession>
<reference evidence="2" key="1">
    <citation type="submission" date="2016-11" db="UniProtKB">
        <authorList>
            <consortium name="WormBaseParasite"/>
        </authorList>
    </citation>
    <scope>IDENTIFICATION</scope>
    <source>
        <strain evidence="2">KR3021</strain>
    </source>
</reference>
<evidence type="ECO:0000313" key="2">
    <source>
        <dbReference type="WBParaSite" id="RSKR_0000163900.1"/>
    </source>
</evidence>
<proteinExistence type="predicted"/>
<dbReference type="WBParaSite" id="RSKR_0000163900.1">
    <property type="protein sequence ID" value="RSKR_0000163900.1"/>
    <property type="gene ID" value="RSKR_0000163900"/>
</dbReference>
<evidence type="ECO:0000313" key="1">
    <source>
        <dbReference type="Proteomes" id="UP000095286"/>
    </source>
</evidence>
<dbReference type="Proteomes" id="UP000095286">
    <property type="component" value="Unplaced"/>
</dbReference>